<evidence type="ECO:0000256" key="4">
    <source>
        <dbReference type="ARBA" id="ARBA00023125"/>
    </source>
</evidence>
<dbReference type="GO" id="GO:0080142">
    <property type="term" value="P:regulation of salicylic acid biosynthetic process"/>
    <property type="evidence" value="ECO:0007669"/>
    <property type="project" value="TreeGrafter"/>
</dbReference>
<comment type="caution">
    <text evidence="11">The sequence shown here is derived from an EMBL/GenBank/DDBJ whole genome shotgun (WGS) entry which is preliminary data.</text>
</comment>
<feature type="domain" description="Calmodulin binding protein C-terminal" evidence="10">
    <location>
        <begin position="317"/>
        <end position="375"/>
    </location>
</feature>
<organism evidence="11 12">
    <name type="scientific">Erythroxylum novogranatense</name>
    <dbReference type="NCBI Taxonomy" id="1862640"/>
    <lineage>
        <taxon>Eukaryota</taxon>
        <taxon>Viridiplantae</taxon>
        <taxon>Streptophyta</taxon>
        <taxon>Embryophyta</taxon>
        <taxon>Tracheophyta</taxon>
        <taxon>Spermatophyta</taxon>
        <taxon>Magnoliopsida</taxon>
        <taxon>eudicotyledons</taxon>
        <taxon>Gunneridae</taxon>
        <taxon>Pentapetalae</taxon>
        <taxon>rosids</taxon>
        <taxon>fabids</taxon>
        <taxon>Malpighiales</taxon>
        <taxon>Erythroxylaceae</taxon>
        <taxon>Erythroxylum</taxon>
    </lineage>
</organism>
<gene>
    <name evidence="11" type="ORF">K2173_026997</name>
</gene>
<dbReference type="EMBL" id="JAIWQS010000002">
    <property type="protein sequence ID" value="KAJ8771820.1"/>
    <property type="molecule type" value="Genomic_DNA"/>
</dbReference>
<dbReference type="Proteomes" id="UP001159364">
    <property type="component" value="Linkage Group LG02"/>
</dbReference>
<comment type="subcellular location">
    <subcellularLocation>
        <location evidence="1">Nucleus</location>
    </subcellularLocation>
</comment>
<accession>A0AAV8TXW2</accession>
<name>A0AAV8TXW2_9ROSI</name>
<proteinExistence type="inferred from homology"/>
<evidence type="ECO:0000259" key="10">
    <source>
        <dbReference type="Pfam" id="PF20452"/>
    </source>
</evidence>
<dbReference type="InterPro" id="IPR012416">
    <property type="entry name" value="CBP60"/>
</dbReference>
<dbReference type="PANTHER" id="PTHR31713">
    <property type="entry name" value="OS02G0177800 PROTEIN"/>
    <property type="match status" value="1"/>
</dbReference>
<dbReference type="Pfam" id="PF20451">
    <property type="entry name" value="Calmod_bind_M"/>
    <property type="match status" value="1"/>
</dbReference>
<feature type="domain" description="Calmodulin binding protein central" evidence="9">
    <location>
        <begin position="245"/>
        <end position="310"/>
    </location>
</feature>
<dbReference type="Pfam" id="PF20452">
    <property type="entry name" value="Calmod_bind_C"/>
    <property type="match status" value="1"/>
</dbReference>
<evidence type="ECO:0000256" key="3">
    <source>
        <dbReference type="ARBA" id="ARBA00023015"/>
    </source>
</evidence>
<evidence type="ECO:0000256" key="1">
    <source>
        <dbReference type="ARBA" id="ARBA00004123"/>
    </source>
</evidence>
<keyword evidence="3" id="KW-0805">Transcription regulation</keyword>
<keyword evidence="6" id="KW-0804">Transcription</keyword>
<dbReference type="Pfam" id="PF07887">
    <property type="entry name" value="Calmodulin_bind"/>
    <property type="match status" value="1"/>
</dbReference>
<feature type="domain" description="Calmodulin binding protein-like N-terminal" evidence="8">
    <location>
        <begin position="87"/>
        <end position="232"/>
    </location>
</feature>
<keyword evidence="4" id="KW-0238">DNA-binding</keyword>
<keyword evidence="5" id="KW-0010">Activator</keyword>
<dbReference type="PANTHER" id="PTHR31713:SF43">
    <property type="entry name" value="CALMODULIN-BINDING PROTEIN 60 G"/>
    <property type="match status" value="1"/>
</dbReference>
<reference evidence="11 12" key="1">
    <citation type="submission" date="2021-09" db="EMBL/GenBank/DDBJ databases">
        <title>Genomic insights and catalytic innovation underlie evolution of tropane alkaloids biosynthesis.</title>
        <authorList>
            <person name="Wang Y.-J."/>
            <person name="Tian T."/>
            <person name="Huang J.-P."/>
            <person name="Huang S.-X."/>
        </authorList>
    </citation>
    <scope>NUCLEOTIDE SEQUENCE [LARGE SCALE GENOMIC DNA]</scope>
    <source>
        <strain evidence="11">KIB-2018</strain>
        <tissue evidence="11">Leaf</tissue>
    </source>
</reference>
<evidence type="ECO:0000313" key="11">
    <source>
        <dbReference type="EMBL" id="KAJ8771820.1"/>
    </source>
</evidence>
<evidence type="ECO:0000256" key="2">
    <source>
        <dbReference type="ARBA" id="ARBA00007214"/>
    </source>
</evidence>
<evidence type="ECO:0000256" key="6">
    <source>
        <dbReference type="ARBA" id="ARBA00023163"/>
    </source>
</evidence>
<dbReference type="InterPro" id="IPR046831">
    <property type="entry name" value="Calmodulin_bind_N"/>
</dbReference>
<sequence length="570" mass="64690">MALKRPSFDDGEDGSRIQAEDIKRFKSTVVRDVTGLLSLTEMASRMEPLFRRTIREELEKYTATILEPSSRHPFHQSESSGGADFLLYFVNKLPSTIFTGRRIEADNGEPIQILLMDARTKTPVTFGPLSSMKIELLVLDADFGSDDRENWTENEFNSSIIRERDGRRPLITGERFIALKNGVAQVTDLIFTDNSSWQRSRKFRLGAKQGQKISGEVKIREGRSEAFMVKDHRGVSYQKHHPPHLDDEVWRLKKIARDGSYHTRLASNGIHTVKDFLQLHATDPSKLRSMLGNGVSSRTWHVIIEHASSCVPEDGQFYAYFEPDIGLLFNSVYKVVGAAFDGQNYEPLDKLTPPQKALVEKSKRQAYKNVDNFTPINSHAIFGPSTPLISPQVEAFEIPTVGQDKVQMQLDFNTQPSTKKYSFEIGSGSQFQIPLHSSPMQMFPPMLKNSFKLGDVFSLPYPADNSFSPNDLQWPFLISGQMTDEDICRVQAFTSVGFSSTWGQGSTSAFLPTHGTDDETDFFSTFRSQSVDMSRIRKPKTRWCQLRAVMRWGSVRRNVAHRRMLNYLCV</sequence>
<comment type="similarity">
    <text evidence="2">Belongs to the plant ACBP60 protein family.</text>
</comment>
<evidence type="ECO:0000256" key="5">
    <source>
        <dbReference type="ARBA" id="ARBA00023159"/>
    </source>
</evidence>
<dbReference type="AlphaFoldDB" id="A0AAV8TXW2"/>
<dbReference type="GO" id="GO:0043565">
    <property type="term" value="F:sequence-specific DNA binding"/>
    <property type="evidence" value="ECO:0007669"/>
    <property type="project" value="TreeGrafter"/>
</dbReference>
<keyword evidence="7" id="KW-0539">Nucleus</keyword>
<evidence type="ECO:0000256" key="7">
    <source>
        <dbReference type="ARBA" id="ARBA00023242"/>
    </source>
</evidence>
<evidence type="ECO:0000259" key="8">
    <source>
        <dbReference type="Pfam" id="PF07887"/>
    </source>
</evidence>
<keyword evidence="12" id="KW-1185">Reference proteome</keyword>
<dbReference type="GO" id="GO:0005634">
    <property type="term" value="C:nucleus"/>
    <property type="evidence" value="ECO:0007669"/>
    <property type="project" value="UniProtKB-SubCell"/>
</dbReference>
<dbReference type="GO" id="GO:0005516">
    <property type="term" value="F:calmodulin binding"/>
    <property type="evidence" value="ECO:0007669"/>
    <property type="project" value="InterPro"/>
</dbReference>
<dbReference type="InterPro" id="IPR046829">
    <property type="entry name" value="Calmod_bind_C"/>
</dbReference>
<protein>
    <recommendedName>
        <fullName evidence="13">Calmodulin-binding protein</fullName>
    </recommendedName>
</protein>
<evidence type="ECO:0000313" key="12">
    <source>
        <dbReference type="Proteomes" id="UP001159364"/>
    </source>
</evidence>
<evidence type="ECO:0000259" key="9">
    <source>
        <dbReference type="Pfam" id="PF20451"/>
    </source>
</evidence>
<dbReference type="InterPro" id="IPR046830">
    <property type="entry name" value="Calmod_bind_M"/>
</dbReference>
<dbReference type="GO" id="GO:0003700">
    <property type="term" value="F:DNA-binding transcription factor activity"/>
    <property type="evidence" value="ECO:0007669"/>
    <property type="project" value="TreeGrafter"/>
</dbReference>
<evidence type="ECO:0008006" key="13">
    <source>
        <dbReference type="Google" id="ProtNLM"/>
    </source>
</evidence>